<dbReference type="AlphaFoldDB" id="A0A1H0WA21"/>
<reference evidence="4" key="1">
    <citation type="submission" date="2016-10" db="EMBL/GenBank/DDBJ databases">
        <authorList>
            <person name="Varghese N."/>
            <person name="Submissions S."/>
        </authorList>
    </citation>
    <scope>NUCLEOTIDE SEQUENCE [LARGE SCALE GENOMIC DNA]</scope>
    <source>
        <strain evidence="4">DSM 17101</strain>
    </source>
</reference>
<comment type="similarity">
    <text evidence="1">Belongs to the UPF0065 (bug) family.</text>
</comment>
<dbReference type="SUPFAM" id="SSF53850">
    <property type="entry name" value="Periplasmic binding protein-like II"/>
    <property type="match status" value="1"/>
</dbReference>
<dbReference type="PIRSF" id="PIRSF017082">
    <property type="entry name" value="YflP"/>
    <property type="match status" value="1"/>
</dbReference>
<gene>
    <name evidence="3" type="ORF">SAMN04489708_1357</name>
</gene>
<dbReference type="PANTHER" id="PTHR42928">
    <property type="entry name" value="TRICARBOXYLATE-BINDING PROTEIN"/>
    <property type="match status" value="1"/>
</dbReference>
<accession>A0A1H0WA21</accession>
<dbReference type="RefSeq" id="WP_092838858.1">
    <property type="nucleotide sequence ID" value="NZ_FNJL01000035.1"/>
</dbReference>
<dbReference type="Pfam" id="PF03401">
    <property type="entry name" value="TctC"/>
    <property type="match status" value="1"/>
</dbReference>
<feature type="chain" id="PRO_5011456101" evidence="2">
    <location>
        <begin position="25"/>
        <end position="328"/>
    </location>
</feature>
<dbReference type="InterPro" id="IPR005064">
    <property type="entry name" value="BUG"/>
</dbReference>
<dbReference type="OrthoDB" id="8678750at2"/>
<keyword evidence="3" id="KW-0675">Receptor</keyword>
<feature type="signal peptide" evidence="2">
    <location>
        <begin position="1"/>
        <end position="24"/>
    </location>
</feature>
<dbReference type="PANTHER" id="PTHR42928:SF5">
    <property type="entry name" value="BLR1237 PROTEIN"/>
    <property type="match status" value="1"/>
</dbReference>
<organism evidence="3 4">
    <name type="scientific">Paracidovorax cattleyae</name>
    <dbReference type="NCBI Taxonomy" id="80868"/>
    <lineage>
        <taxon>Bacteria</taxon>
        <taxon>Pseudomonadati</taxon>
        <taxon>Pseudomonadota</taxon>
        <taxon>Betaproteobacteria</taxon>
        <taxon>Burkholderiales</taxon>
        <taxon>Comamonadaceae</taxon>
        <taxon>Paracidovorax</taxon>
    </lineage>
</organism>
<keyword evidence="4" id="KW-1185">Reference proteome</keyword>
<dbReference type="CDD" id="cd07012">
    <property type="entry name" value="PBP2_Bug_TTT"/>
    <property type="match status" value="1"/>
</dbReference>
<dbReference type="InterPro" id="IPR042100">
    <property type="entry name" value="Bug_dom1"/>
</dbReference>
<protein>
    <submittedName>
        <fullName evidence="3">Tripartite-type tricarboxylate transporter, receptor component TctC</fullName>
    </submittedName>
</protein>
<proteinExistence type="inferred from homology"/>
<dbReference type="Gene3D" id="3.40.190.10">
    <property type="entry name" value="Periplasmic binding protein-like II"/>
    <property type="match status" value="1"/>
</dbReference>
<evidence type="ECO:0000313" key="4">
    <source>
        <dbReference type="Proteomes" id="UP000199317"/>
    </source>
</evidence>
<evidence type="ECO:0000256" key="1">
    <source>
        <dbReference type="ARBA" id="ARBA00006987"/>
    </source>
</evidence>
<dbReference type="Proteomes" id="UP000199317">
    <property type="component" value="Unassembled WGS sequence"/>
</dbReference>
<sequence length="328" mass="33995">MTIAKHIAAALLAGCAFAAPAVHAQDAAAFPNKPIRLVVPYTPGGSADVLGRALAQQLAGRWGQPVVVDNKPGADGLLGADAVAKAPADGYTLLYGPNALYSIFPYMHPKASVSAQRDLDAVAGVSIAPMVMAVSSTLKVGSVAELIALGKARPGEIGFGSAGNSSLQRMIGENFARLAGVKMVHVPYKGTAQAGTDLAGGQLHVLYGSLTSIEPLLKAGKARLLAVSSQKRFALMPDTPALGETLPGWKDLNTFQGIYAPKGLPPAVARKIAEAVQAAAESPDMQARLKANGFQSNAGTPEQFQAQLQTDYQTMGEVVRAAHIRPEK</sequence>
<name>A0A1H0WA21_9BURK</name>
<dbReference type="EMBL" id="FNJL01000035">
    <property type="protein sequence ID" value="SDP87547.1"/>
    <property type="molecule type" value="Genomic_DNA"/>
</dbReference>
<evidence type="ECO:0000313" key="3">
    <source>
        <dbReference type="EMBL" id="SDP87547.1"/>
    </source>
</evidence>
<evidence type="ECO:0000256" key="2">
    <source>
        <dbReference type="SAM" id="SignalP"/>
    </source>
</evidence>
<keyword evidence="2" id="KW-0732">Signal</keyword>
<dbReference type="Gene3D" id="3.40.190.150">
    <property type="entry name" value="Bordetella uptake gene, domain 1"/>
    <property type="match status" value="1"/>
</dbReference>